<dbReference type="GO" id="GO:0003964">
    <property type="term" value="F:RNA-directed DNA polymerase activity"/>
    <property type="evidence" value="ECO:0007669"/>
    <property type="project" value="UniProtKB-KW"/>
</dbReference>
<dbReference type="Proteomes" id="UP000244959">
    <property type="component" value="Chromosome I"/>
</dbReference>
<accession>A0A0F3MEY9</accession>
<keyword evidence="1" id="KW-0548">Nucleotidyltransferase</keyword>
<keyword evidence="4" id="KW-1185">Reference proteome</keyword>
<protein>
    <submittedName>
        <fullName evidence="1 2">Reverse transcriptase</fullName>
    </submittedName>
</protein>
<dbReference type="EMBL" id="LANO01000012">
    <property type="protein sequence ID" value="KJV53109.1"/>
    <property type="molecule type" value="Genomic_DNA"/>
</dbReference>
<dbReference type="Proteomes" id="UP000033769">
    <property type="component" value="Unassembled WGS sequence"/>
</dbReference>
<keyword evidence="1" id="KW-0808">Transferase</keyword>
<evidence type="ECO:0000313" key="3">
    <source>
        <dbReference type="Proteomes" id="UP000033769"/>
    </source>
</evidence>
<proteinExistence type="predicted"/>
<evidence type="ECO:0000313" key="2">
    <source>
        <dbReference type="EMBL" id="SPR04118.1"/>
    </source>
</evidence>
<sequence>MPKRLNKYGLNINKAKSQMIKSGRDHAANLAKQGKKIISYNFLVFTCY</sequence>
<dbReference type="RefSeq" id="WP_231966229.1">
    <property type="nucleotide sequence ID" value="NZ_LS398551.1"/>
</dbReference>
<keyword evidence="1" id="KW-0695">RNA-directed DNA polymerase</keyword>
<reference evidence="1 3" key="1">
    <citation type="submission" date="2015-02" db="EMBL/GenBank/DDBJ databases">
        <title>Genome Sequencing of Rickettsiales.</title>
        <authorList>
            <person name="Daugherty S.C."/>
            <person name="Su Q."/>
            <person name="Abolude K."/>
            <person name="Beier-Sexton M."/>
            <person name="Carlyon J.A."/>
            <person name="Carter R."/>
            <person name="Day N.P."/>
            <person name="Dumler S.J."/>
            <person name="Dyachenko V."/>
            <person name="Godinez A."/>
            <person name="Kurtti T.J."/>
            <person name="Lichay M."/>
            <person name="Mullins K.E."/>
            <person name="Ott S."/>
            <person name="Pappas-Brown V."/>
            <person name="Paris D.H."/>
            <person name="Patel P."/>
            <person name="Richards A.L."/>
            <person name="Sadzewicz L."/>
            <person name="Sears K."/>
            <person name="Seidman D."/>
            <person name="Sengamalay N."/>
            <person name="Stenos J."/>
            <person name="Tallon L.J."/>
            <person name="Vincent G."/>
            <person name="Fraser C.M."/>
            <person name="Munderloh U."/>
            <person name="Dunning-Hotopp J.C."/>
        </authorList>
    </citation>
    <scope>NUCLEOTIDE SEQUENCE [LARGE SCALE GENOMIC DNA]</scope>
    <source>
        <strain evidence="1 3">Gilliam</strain>
    </source>
</reference>
<evidence type="ECO:0000313" key="1">
    <source>
        <dbReference type="EMBL" id="KJV53109.1"/>
    </source>
</evidence>
<reference evidence="4" key="3">
    <citation type="submission" date="2018-03" db="EMBL/GenBank/DDBJ databases">
        <authorList>
            <person name="Batty M. E."/>
            <person name="Batty M E."/>
        </authorList>
    </citation>
    <scope>NUCLEOTIDE SEQUENCE [LARGE SCALE GENOMIC DNA]</scope>
    <source>
        <strain evidence="4">Gilliam</strain>
    </source>
</reference>
<dbReference type="AlphaFoldDB" id="A0A0F3MEY9"/>
<dbReference type="PATRIC" id="fig|1359184.3.peg.251"/>
<evidence type="ECO:0000313" key="4">
    <source>
        <dbReference type="Proteomes" id="UP000244959"/>
    </source>
</evidence>
<name>A0A0F3MEY9_ORITS</name>
<organism evidence="1 3">
    <name type="scientific">Orientia tsutsugamushi str. Gilliam</name>
    <dbReference type="NCBI Taxonomy" id="1359184"/>
    <lineage>
        <taxon>Bacteria</taxon>
        <taxon>Pseudomonadati</taxon>
        <taxon>Pseudomonadota</taxon>
        <taxon>Alphaproteobacteria</taxon>
        <taxon>Rickettsiales</taxon>
        <taxon>Rickettsiaceae</taxon>
        <taxon>Rickettsieae</taxon>
        <taxon>Orientia</taxon>
    </lineage>
</organism>
<reference evidence="2" key="2">
    <citation type="submission" date="2018-03" db="EMBL/GenBank/DDBJ databases">
        <authorList>
            <person name="Keele B.F."/>
        </authorList>
    </citation>
    <scope>NUCLEOTIDE SEQUENCE [LARGE SCALE GENOMIC DNA]</scope>
    <source>
        <strain evidence="2">Gilliam</strain>
    </source>
</reference>
<gene>
    <name evidence="2" type="ORF">GILLIAM_00582</name>
    <name evidence="1" type="ORF">OTSGILL_1002</name>
</gene>
<dbReference type="EMBL" id="LS398551">
    <property type="protein sequence ID" value="SPR04118.1"/>
    <property type="molecule type" value="Genomic_DNA"/>
</dbReference>